<dbReference type="Proteomes" id="UP000192940">
    <property type="component" value="Chromosome I"/>
</dbReference>
<protein>
    <submittedName>
        <fullName evidence="1">Uncharacterized protein</fullName>
    </submittedName>
</protein>
<dbReference type="EMBL" id="LT840184">
    <property type="protein sequence ID" value="SMF74388.1"/>
    <property type="molecule type" value="Genomic_DNA"/>
</dbReference>
<reference evidence="1 2" key="1">
    <citation type="submission" date="2017-04" db="EMBL/GenBank/DDBJ databases">
        <authorList>
            <person name="Afonso C.L."/>
            <person name="Miller P.J."/>
            <person name="Scott M.A."/>
            <person name="Spackman E."/>
            <person name="Goraichik I."/>
            <person name="Dimitrov K.M."/>
            <person name="Suarez D.L."/>
            <person name="Swayne D.E."/>
        </authorList>
    </citation>
    <scope>NUCLEOTIDE SEQUENCE [LARGE SCALE GENOMIC DNA]</scope>
    <source>
        <strain evidence="1 2">N3/975</strain>
    </source>
</reference>
<evidence type="ECO:0000313" key="2">
    <source>
        <dbReference type="Proteomes" id="UP000192940"/>
    </source>
</evidence>
<organism evidence="1 2">
    <name type="scientific">Paenibacillus uliginis N3/975</name>
    <dbReference type="NCBI Taxonomy" id="1313296"/>
    <lineage>
        <taxon>Bacteria</taxon>
        <taxon>Bacillati</taxon>
        <taxon>Bacillota</taxon>
        <taxon>Bacilli</taxon>
        <taxon>Bacillales</taxon>
        <taxon>Paenibacillaceae</taxon>
        <taxon>Paenibacillus</taxon>
    </lineage>
</organism>
<keyword evidence="2" id="KW-1185">Reference proteome</keyword>
<evidence type="ECO:0000313" key="1">
    <source>
        <dbReference type="EMBL" id="SMF74388.1"/>
    </source>
</evidence>
<accession>A0A1X7GUC6</accession>
<dbReference type="InterPro" id="IPR053749">
    <property type="entry name" value="TA_system-associated_sf"/>
</dbReference>
<dbReference type="RefSeq" id="WP_280174968.1">
    <property type="nucleotide sequence ID" value="NZ_LT840184.1"/>
</dbReference>
<dbReference type="AlphaFoldDB" id="A0A1X7GUC6"/>
<name>A0A1X7GUC6_9BACL</name>
<dbReference type="Gene3D" id="3.10.450.420">
    <property type="match status" value="1"/>
</dbReference>
<proteinExistence type="predicted"/>
<sequence length="40" mass="4696">MKQFRFKVHVGDEDSETYEVTFRYSAAAGWKIDEEVGKIK</sequence>
<gene>
    <name evidence="1" type="ORF">SAMN05661091_1076</name>
</gene>